<name>A0A1G2BS84_9BACT</name>
<dbReference type="Pfam" id="PF01997">
    <property type="entry name" value="Translin"/>
    <property type="match status" value="1"/>
</dbReference>
<dbReference type="PANTHER" id="PTHR10741">
    <property type="entry name" value="TRANSLIN AND TRANSLIN ASSOCIATED PROTEIN X"/>
    <property type="match status" value="1"/>
</dbReference>
<dbReference type="STRING" id="1798553.A3H70_00130"/>
<protein>
    <recommendedName>
        <fullName evidence="4">Haloacid dehalogenase</fullName>
    </recommendedName>
</protein>
<evidence type="ECO:0008006" key="4">
    <source>
        <dbReference type="Google" id="ProtNLM"/>
    </source>
</evidence>
<dbReference type="InterPro" id="IPR036081">
    <property type="entry name" value="Translin_sf"/>
</dbReference>
<accession>A0A1G2BS84</accession>
<dbReference type="SUPFAM" id="SSF74784">
    <property type="entry name" value="Translin"/>
    <property type="match status" value="1"/>
</dbReference>
<dbReference type="Proteomes" id="UP000178109">
    <property type="component" value="Unassembled WGS sequence"/>
</dbReference>
<evidence type="ECO:0000313" key="2">
    <source>
        <dbReference type="EMBL" id="OGY91419.1"/>
    </source>
</evidence>
<evidence type="ECO:0000313" key="3">
    <source>
        <dbReference type="Proteomes" id="UP000178109"/>
    </source>
</evidence>
<keyword evidence="1" id="KW-0175">Coiled coil</keyword>
<feature type="coiled-coil region" evidence="1">
    <location>
        <begin position="161"/>
        <end position="188"/>
    </location>
</feature>
<sequence length="189" mass="21457">MISKTLIKKLKDDLEESGRARSRIISRTHGLGREAKHAGFKLQRGEEKAALESLRNIEKELVILIKEAGKSNLRNEGSLKAVIEEYLESLFLYYILQNKPLPTKLAFPVSADEQLGALADLTGELVRAATLEASKGNFKRIQAYRDATEELFGVLLQMDLHGLLRQKRDDARRNLKRLEEIIYDLAIKK</sequence>
<dbReference type="EMBL" id="MHKO01000047">
    <property type="protein sequence ID" value="OGY91419.1"/>
    <property type="molecule type" value="Genomic_DNA"/>
</dbReference>
<dbReference type="GO" id="GO:0043565">
    <property type="term" value="F:sequence-specific DNA binding"/>
    <property type="evidence" value="ECO:0007669"/>
    <property type="project" value="InterPro"/>
</dbReference>
<gene>
    <name evidence="2" type="ORF">A3H70_00130</name>
</gene>
<dbReference type="InterPro" id="IPR002848">
    <property type="entry name" value="Translin_fam"/>
</dbReference>
<comment type="caution">
    <text evidence="2">The sequence shown here is derived from an EMBL/GenBank/DDBJ whole genome shotgun (WGS) entry which is preliminary data.</text>
</comment>
<dbReference type="Gene3D" id="1.20.58.2140">
    <property type="match status" value="1"/>
</dbReference>
<organism evidence="2 3">
    <name type="scientific">Candidatus Komeilibacteria bacterium RIFCSPLOWO2_02_FULL_48_11</name>
    <dbReference type="NCBI Taxonomy" id="1798553"/>
    <lineage>
        <taxon>Bacteria</taxon>
        <taxon>Candidatus Komeiliibacteriota</taxon>
    </lineage>
</organism>
<evidence type="ECO:0000256" key="1">
    <source>
        <dbReference type="SAM" id="Coils"/>
    </source>
</evidence>
<reference evidence="2 3" key="1">
    <citation type="journal article" date="2016" name="Nat. Commun.">
        <title>Thousands of microbial genomes shed light on interconnected biogeochemical processes in an aquifer system.</title>
        <authorList>
            <person name="Anantharaman K."/>
            <person name="Brown C.T."/>
            <person name="Hug L.A."/>
            <person name="Sharon I."/>
            <person name="Castelle C.J."/>
            <person name="Probst A.J."/>
            <person name="Thomas B.C."/>
            <person name="Singh A."/>
            <person name="Wilkins M.J."/>
            <person name="Karaoz U."/>
            <person name="Brodie E.L."/>
            <person name="Williams K.H."/>
            <person name="Hubbard S.S."/>
            <person name="Banfield J.F."/>
        </authorList>
    </citation>
    <scope>NUCLEOTIDE SEQUENCE [LARGE SCALE GENOMIC DNA]</scope>
</reference>
<proteinExistence type="predicted"/>
<dbReference type="AlphaFoldDB" id="A0A1G2BS84"/>